<dbReference type="InterPro" id="IPR027417">
    <property type="entry name" value="P-loop_NTPase"/>
</dbReference>
<protein>
    <submittedName>
        <fullName evidence="3">Uncharacterized protein LOC136089573</fullName>
    </submittedName>
</protein>
<dbReference type="Gene3D" id="3.40.50.300">
    <property type="entry name" value="P-loop containing nucleotide triphosphate hydrolases"/>
    <property type="match status" value="1"/>
</dbReference>
<name>A0ABM4DBG0_HYDVU</name>
<dbReference type="PANTHER" id="PTHR36978">
    <property type="entry name" value="P-LOOP CONTAINING NUCLEOTIDE TRIPHOSPHATE HYDROLASE"/>
    <property type="match status" value="1"/>
</dbReference>
<evidence type="ECO:0000256" key="1">
    <source>
        <dbReference type="SAM" id="Phobius"/>
    </source>
</evidence>
<reference evidence="3" key="1">
    <citation type="submission" date="2025-08" db="UniProtKB">
        <authorList>
            <consortium name="RefSeq"/>
        </authorList>
    </citation>
    <scope>IDENTIFICATION</scope>
</reference>
<dbReference type="InterPro" id="IPR040632">
    <property type="entry name" value="Sulfotransfer_4"/>
</dbReference>
<dbReference type="SUPFAM" id="SSF52540">
    <property type="entry name" value="P-loop containing nucleoside triphosphate hydrolases"/>
    <property type="match status" value="1"/>
</dbReference>
<keyword evidence="1" id="KW-1133">Transmembrane helix</keyword>
<keyword evidence="2" id="KW-1185">Reference proteome</keyword>
<feature type="transmembrane region" description="Helical" evidence="1">
    <location>
        <begin position="232"/>
        <end position="253"/>
    </location>
</feature>
<dbReference type="PANTHER" id="PTHR36978:SF4">
    <property type="entry name" value="P-LOOP CONTAINING NUCLEOSIDE TRIPHOSPHATE HYDROLASE PROTEIN"/>
    <property type="match status" value="1"/>
</dbReference>
<evidence type="ECO:0000313" key="2">
    <source>
        <dbReference type="Proteomes" id="UP001652625"/>
    </source>
</evidence>
<gene>
    <name evidence="3" type="primary">LOC136089573</name>
</gene>
<accession>A0ABM4DBG0</accession>
<dbReference type="Proteomes" id="UP001652625">
    <property type="component" value="Chromosome 13"/>
</dbReference>
<keyword evidence="1" id="KW-0812">Transmembrane</keyword>
<proteinExistence type="predicted"/>
<evidence type="ECO:0000313" key="3">
    <source>
        <dbReference type="RefSeq" id="XP_065671696.1"/>
    </source>
</evidence>
<dbReference type="Pfam" id="PF17784">
    <property type="entry name" value="Sulfotransfer_4"/>
    <property type="match status" value="1"/>
</dbReference>
<dbReference type="RefSeq" id="XP_065671696.1">
    <property type="nucleotide sequence ID" value="XM_065815624.1"/>
</dbReference>
<keyword evidence="1" id="KW-0472">Membrane</keyword>
<organism evidence="2 3">
    <name type="scientific">Hydra vulgaris</name>
    <name type="common">Hydra</name>
    <name type="synonym">Hydra attenuata</name>
    <dbReference type="NCBI Taxonomy" id="6087"/>
    <lineage>
        <taxon>Eukaryota</taxon>
        <taxon>Metazoa</taxon>
        <taxon>Cnidaria</taxon>
        <taxon>Hydrozoa</taxon>
        <taxon>Hydroidolina</taxon>
        <taxon>Anthoathecata</taxon>
        <taxon>Aplanulata</taxon>
        <taxon>Hydridae</taxon>
        <taxon>Hydra</taxon>
    </lineage>
</organism>
<sequence>MKIICVGYSKTGTKSMAKALTELGFVVHDFEEHYNINLENYITLLKDEEHEDLLKEMYERVDAVIAFPIYIIWQKIFKAFPDSKVILTTRENHELWFKSFEKTRSLMEKLRSKKYLRSLLSSTWSNVYYMEKLAFNKIFPQNMSITLNKENWINSIRVHEATVKQLVPKDQLLVYKVGEGWERLCKFLNKSVPMTQFPKENITEGNNVPIVAKSKTFKVFKKADNEFWRSCLWFHEVMTLCCGIGLLIVIFVMNIKN</sequence>
<dbReference type="GeneID" id="136089573"/>